<keyword evidence="1" id="KW-0812">Transmembrane</keyword>
<dbReference type="Proteomes" id="UP001183817">
    <property type="component" value="Unassembled WGS sequence"/>
</dbReference>
<feature type="transmembrane region" description="Helical" evidence="1">
    <location>
        <begin position="36"/>
        <end position="56"/>
    </location>
</feature>
<reference evidence="2 3" key="1">
    <citation type="submission" date="2023-07" db="EMBL/GenBank/DDBJ databases">
        <title>Sequencing the genomes of 1000 actinobacteria strains.</title>
        <authorList>
            <person name="Klenk H.-P."/>
        </authorList>
    </citation>
    <scope>NUCLEOTIDE SEQUENCE [LARGE SCALE GENOMIC DNA]</scope>
    <source>
        <strain evidence="2 3">DSM 20167</strain>
    </source>
</reference>
<feature type="transmembrane region" description="Helical" evidence="1">
    <location>
        <begin position="6"/>
        <end position="24"/>
    </location>
</feature>
<keyword evidence="1" id="KW-1133">Transmembrane helix</keyword>
<proteinExistence type="predicted"/>
<accession>A0ABU2BD47</accession>
<keyword evidence="1" id="KW-0472">Membrane</keyword>
<name>A0ABU2BD47_9MICC</name>
<dbReference type="EMBL" id="JAVDYI010000001">
    <property type="protein sequence ID" value="MDR7356543.1"/>
    <property type="molecule type" value="Genomic_DNA"/>
</dbReference>
<organism evidence="2 3">
    <name type="scientific">Paeniglutamicibacter sulfureus</name>
    <dbReference type="NCBI Taxonomy" id="43666"/>
    <lineage>
        <taxon>Bacteria</taxon>
        <taxon>Bacillati</taxon>
        <taxon>Actinomycetota</taxon>
        <taxon>Actinomycetes</taxon>
        <taxon>Micrococcales</taxon>
        <taxon>Micrococcaceae</taxon>
        <taxon>Paeniglutamicibacter</taxon>
    </lineage>
</organism>
<evidence type="ECO:0000313" key="2">
    <source>
        <dbReference type="EMBL" id="MDR7356543.1"/>
    </source>
</evidence>
<comment type="caution">
    <text evidence="2">The sequence shown here is derived from an EMBL/GenBank/DDBJ whole genome shotgun (WGS) entry which is preliminary data.</text>
</comment>
<sequence>MQIAISIALVAVSIAVAHLLITSSSRQDAKSPRVKWTYVGLFIAFCVLLGVSDQFGSPVLDAVFLVALPALGTVLWHAVAARKPRRG</sequence>
<protein>
    <recommendedName>
        <fullName evidence="4">DUF2516 family protein</fullName>
    </recommendedName>
</protein>
<dbReference type="RefSeq" id="WP_310287395.1">
    <property type="nucleotide sequence ID" value="NZ_BAAAWO010000001.1"/>
</dbReference>
<evidence type="ECO:0000313" key="3">
    <source>
        <dbReference type="Proteomes" id="UP001183817"/>
    </source>
</evidence>
<keyword evidence="3" id="KW-1185">Reference proteome</keyword>
<feature type="transmembrane region" description="Helical" evidence="1">
    <location>
        <begin position="62"/>
        <end position="81"/>
    </location>
</feature>
<evidence type="ECO:0008006" key="4">
    <source>
        <dbReference type="Google" id="ProtNLM"/>
    </source>
</evidence>
<gene>
    <name evidence="2" type="ORF">J2S64_000234</name>
</gene>
<evidence type="ECO:0000256" key="1">
    <source>
        <dbReference type="SAM" id="Phobius"/>
    </source>
</evidence>